<protein>
    <submittedName>
        <fullName evidence="1">Uncharacterized protein</fullName>
    </submittedName>
</protein>
<gene>
    <name evidence="1" type="ORF">V5E97_28770</name>
</gene>
<evidence type="ECO:0000313" key="1">
    <source>
        <dbReference type="EMBL" id="XBH02298.1"/>
    </source>
</evidence>
<dbReference type="RefSeq" id="WP_406695040.1">
    <property type="nucleotide sequence ID" value="NZ_CP155447.1"/>
</dbReference>
<reference evidence="1" key="1">
    <citation type="submission" date="2024-05" db="EMBL/GenBank/DDBJ databases">
        <title>Planctomycetes of the genus Singulisphaera possess chitinolytic capabilities.</title>
        <authorList>
            <person name="Ivanova A."/>
        </authorList>
    </citation>
    <scope>NUCLEOTIDE SEQUENCE</scope>
    <source>
        <strain evidence="1">Ch08T</strain>
    </source>
</reference>
<dbReference type="AlphaFoldDB" id="A0AAU7CB21"/>
<sequence>MKRTKKVVGLDREGFEPRLPNVAPGMVVPTAVYVQVDHRSSDLGGWGPNSDPGAQAI</sequence>
<accession>A0AAU7CB21</accession>
<organism evidence="1">
    <name type="scientific">Singulisphaera sp. Ch08</name>
    <dbReference type="NCBI Taxonomy" id="3120278"/>
    <lineage>
        <taxon>Bacteria</taxon>
        <taxon>Pseudomonadati</taxon>
        <taxon>Planctomycetota</taxon>
        <taxon>Planctomycetia</taxon>
        <taxon>Isosphaerales</taxon>
        <taxon>Isosphaeraceae</taxon>
        <taxon>Singulisphaera</taxon>
    </lineage>
</organism>
<dbReference type="EMBL" id="CP155447">
    <property type="protein sequence ID" value="XBH02298.1"/>
    <property type="molecule type" value="Genomic_DNA"/>
</dbReference>
<name>A0AAU7CB21_9BACT</name>
<proteinExistence type="predicted"/>